<evidence type="ECO:0000256" key="2">
    <source>
        <dbReference type="ARBA" id="ARBA00022448"/>
    </source>
</evidence>
<dbReference type="RefSeq" id="WP_344593697.1">
    <property type="nucleotide sequence ID" value="NZ_BAAARW010000023.1"/>
</dbReference>
<dbReference type="CDD" id="cd06261">
    <property type="entry name" value="TM_PBP2"/>
    <property type="match status" value="1"/>
</dbReference>
<dbReference type="Pfam" id="PF12911">
    <property type="entry name" value="OppC_N"/>
    <property type="match status" value="1"/>
</dbReference>
<dbReference type="PANTHER" id="PTHR43386">
    <property type="entry name" value="OLIGOPEPTIDE TRANSPORT SYSTEM PERMEASE PROTEIN APPC"/>
    <property type="match status" value="1"/>
</dbReference>
<dbReference type="InterPro" id="IPR025966">
    <property type="entry name" value="OppC_N"/>
</dbReference>
<keyword evidence="3" id="KW-1003">Cell membrane</keyword>
<dbReference type="Gene3D" id="1.10.3720.10">
    <property type="entry name" value="MetI-like"/>
    <property type="match status" value="1"/>
</dbReference>
<feature type="transmembrane region" description="Helical" evidence="7">
    <location>
        <begin position="244"/>
        <end position="266"/>
    </location>
</feature>
<reference evidence="9 10" key="1">
    <citation type="journal article" date="2019" name="Int. J. Syst. Evol. Microbiol.">
        <title>The Global Catalogue of Microorganisms (GCM) 10K type strain sequencing project: providing services to taxonomists for standard genome sequencing and annotation.</title>
        <authorList>
            <consortium name="The Broad Institute Genomics Platform"/>
            <consortium name="The Broad Institute Genome Sequencing Center for Infectious Disease"/>
            <person name="Wu L."/>
            <person name="Ma J."/>
        </authorList>
    </citation>
    <scope>NUCLEOTIDE SEQUENCE [LARGE SCALE GENOMIC DNA]</scope>
    <source>
        <strain evidence="9 10">JCM 3325</strain>
    </source>
</reference>
<comment type="subcellular location">
    <subcellularLocation>
        <location evidence="1 7">Cell membrane</location>
        <topology evidence="1 7">Multi-pass membrane protein</topology>
    </subcellularLocation>
</comment>
<evidence type="ECO:0000259" key="8">
    <source>
        <dbReference type="PROSITE" id="PS50928"/>
    </source>
</evidence>
<feature type="transmembrane region" description="Helical" evidence="7">
    <location>
        <begin position="12"/>
        <end position="31"/>
    </location>
</feature>
<feature type="transmembrane region" description="Helical" evidence="7">
    <location>
        <begin position="112"/>
        <end position="132"/>
    </location>
</feature>
<feature type="domain" description="ABC transmembrane type-1" evidence="8">
    <location>
        <begin position="72"/>
        <end position="262"/>
    </location>
</feature>
<dbReference type="InterPro" id="IPR050366">
    <property type="entry name" value="BP-dependent_transpt_permease"/>
</dbReference>
<feature type="transmembrane region" description="Helical" evidence="7">
    <location>
        <begin position="138"/>
        <end position="158"/>
    </location>
</feature>
<comment type="caution">
    <text evidence="9">The sequence shown here is derived from an EMBL/GenBank/DDBJ whole genome shotgun (WGS) entry which is preliminary data.</text>
</comment>
<dbReference type="InterPro" id="IPR035906">
    <property type="entry name" value="MetI-like_sf"/>
</dbReference>
<dbReference type="EMBL" id="BAAARW010000023">
    <property type="protein sequence ID" value="GAA2438337.1"/>
    <property type="molecule type" value="Genomic_DNA"/>
</dbReference>
<dbReference type="PANTHER" id="PTHR43386:SF1">
    <property type="entry name" value="D,D-DIPEPTIDE TRANSPORT SYSTEM PERMEASE PROTEIN DDPC-RELATED"/>
    <property type="match status" value="1"/>
</dbReference>
<dbReference type="Pfam" id="PF00528">
    <property type="entry name" value="BPD_transp_1"/>
    <property type="match status" value="1"/>
</dbReference>
<dbReference type="Proteomes" id="UP001501231">
    <property type="component" value="Unassembled WGS sequence"/>
</dbReference>
<gene>
    <name evidence="9" type="ORF">GCM10010191_61870</name>
</gene>
<keyword evidence="6 7" id="KW-0472">Membrane</keyword>
<sequence>MRIPVRGSAGLWGAGGVLAVLVLLAALAPLLTPYDPIATDTTATSLAPGSPGHPLGTDNLGRDLLARLLFGARTSLLVGLAAGSITVVAGVLLGGLAAAGPRRLDELISRSADVLLSLPMLVVVLALAAVIGPSLGTVVLAVAVTSWMPVALVARAELISRRERPYVRAAYALGLSRGQVLRRHLLPGAVPPIASIAAFEVGHAILTESTLSFLGLGVPPNRPSWGNLLTEAQAHLLTGEWYTVAFPAACVVVTILAVNVIASAVARPDDGSDW</sequence>
<name>A0ABN3JRS7_9ACTN</name>
<evidence type="ECO:0000256" key="7">
    <source>
        <dbReference type="RuleBase" id="RU363032"/>
    </source>
</evidence>
<accession>A0ABN3JRS7</accession>
<proteinExistence type="inferred from homology"/>
<protein>
    <submittedName>
        <fullName evidence="9">ABC transporter permease</fullName>
    </submittedName>
</protein>
<evidence type="ECO:0000256" key="3">
    <source>
        <dbReference type="ARBA" id="ARBA00022475"/>
    </source>
</evidence>
<evidence type="ECO:0000256" key="5">
    <source>
        <dbReference type="ARBA" id="ARBA00022989"/>
    </source>
</evidence>
<keyword evidence="2 7" id="KW-0813">Transport</keyword>
<organism evidence="9 10">
    <name type="scientific">Actinomadura vinacea</name>
    <dbReference type="NCBI Taxonomy" id="115336"/>
    <lineage>
        <taxon>Bacteria</taxon>
        <taxon>Bacillati</taxon>
        <taxon>Actinomycetota</taxon>
        <taxon>Actinomycetes</taxon>
        <taxon>Streptosporangiales</taxon>
        <taxon>Thermomonosporaceae</taxon>
        <taxon>Actinomadura</taxon>
    </lineage>
</organism>
<evidence type="ECO:0000256" key="1">
    <source>
        <dbReference type="ARBA" id="ARBA00004651"/>
    </source>
</evidence>
<evidence type="ECO:0000256" key="4">
    <source>
        <dbReference type="ARBA" id="ARBA00022692"/>
    </source>
</evidence>
<dbReference type="SUPFAM" id="SSF161098">
    <property type="entry name" value="MetI-like"/>
    <property type="match status" value="1"/>
</dbReference>
<feature type="transmembrane region" description="Helical" evidence="7">
    <location>
        <begin position="76"/>
        <end position="100"/>
    </location>
</feature>
<evidence type="ECO:0000313" key="10">
    <source>
        <dbReference type="Proteomes" id="UP001501231"/>
    </source>
</evidence>
<dbReference type="InterPro" id="IPR000515">
    <property type="entry name" value="MetI-like"/>
</dbReference>
<keyword evidence="5 7" id="KW-1133">Transmembrane helix</keyword>
<evidence type="ECO:0000313" key="9">
    <source>
        <dbReference type="EMBL" id="GAA2438337.1"/>
    </source>
</evidence>
<dbReference type="PROSITE" id="PS50928">
    <property type="entry name" value="ABC_TM1"/>
    <property type="match status" value="1"/>
</dbReference>
<keyword evidence="4 7" id="KW-0812">Transmembrane</keyword>
<evidence type="ECO:0000256" key="6">
    <source>
        <dbReference type="ARBA" id="ARBA00023136"/>
    </source>
</evidence>
<keyword evidence="10" id="KW-1185">Reference proteome</keyword>
<comment type="similarity">
    <text evidence="7">Belongs to the binding-protein-dependent transport system permease family.</text>
</comment>